<dbReference type="EMBL" id="BRXE01000160">
    <property type="protein sequence ID" value="GLB86633.1"/>
    <property type="molecule type" value="Genomic_DNA"/>
</dbReference>
<dbReference type="Proteomes" id="UP001165663">
    <property type="component" value="Unassembled WGS sequence"/>
</dbReference>
<comment type="caution">
    <text evidence="1">The sequence shown here is derived from an EMBL/GenBank/DDBJ whole genome shotgun (WGS) entry which is preliminary data.</text>
</comment>
<dbReference type="AlphaFoldDB" id="A0AA37Q374"/>
<evidence type="ECO:0000313" key="1">
    <source>
        <dbReference type="EMBL" id="GLB86633.1"/>
    </source>
</evidence>
<protein>
    <submittedName>
        <fullName evidence="1">Uncharacterized protein</fullName>
    </submittedName>
</protein>
<proteinExistence type="predicted"/>
<organism evidence="1 2">
    <name type="scientific">Mycobacterium kiyosense</name>
    <dbReference type="NCBI Taxonomy" id="2871094"/>
    <lineage>
        <taxon>Bacteria</taxon>
        <taxon>Bacillati</taxon>
        <taxon>Actinomycetota</taxon>
        <taxon>Actinomycetes</taxon>
        <taxon>Mycobacteriales</taxon>
        <taxon>Mycobacteriaceae</taxon>
        <taxon>Mycobacterium</taxon>
    </lineage>
</organism>
<evidence type="ECO:0000313" key="2">
    <source>
        <dbReference type="Proteomes" id="UP001165663"/>
    </source>
</evidence>
<accession>A0AA37Q374</accession>
<name>A0AA37Q374_9MYCO</name>
<gene>
    <name evidence="1" type="ORF">SRL2020028_58890</name>
</gene>
<reference evidence="1" key="1">
    <citation type="submission" date="2022-07" db="EMBL/GenBank/DDBJ databases">
        <title>Mycobacterium kiyosense sp. nov., scotochromogenic slow-glowing species isolated from respiratory specimens.</title>
        <authorList>
            <person name="Fukano H."/>
            <person name="Kazumi Y."/>
            <person name="Sakagami N."/>
            <person name="Ato M."/>
            <person name="Mitarai S."/>
            <person name="Hoshino Y."/>
        </authorList>
    </citation>
    <scope>NUCLEOTIDE SEQUENCE</scope>
    <source>
        <strain evidence="1">SRL2020-028</strain>
    </source>
</reference>
<sequence>MASAVTYLAMQGDRGTLPPVAPPPSTPTAPQFAASEVTAAKKNLCQVFDLSVRGQTGQGGLRVEGQLNVPAVLRSLNSASAVQNALIPSVPQEIAAAAKEYISTTLAQTTAAMSNALTSEVNRLTDVRNEASNALLDACGLPR</sequence>